<dbReference type="AlphaFoldDB" id="A0A7H0LIH0"/>
<reference evidence="2 3" key="1">
    <citation type="submission" date="2020-09" db="EMBL/GenBank/DDBJ databases">
        <title>Sphingomonas sp., a new species isolated from pork steak.</title>
        <authorList>
            <person name="Heidler von Heilborn D."/>
        </authorList>
    </citation>
    <scope>NUCLEOTIDE SEQUENCE [LARGE SCALE GENOMIC DNA]</scope>
    <source>
        <strain evidence="3">S8-3T</strain>
    </source>
</reference>
<evidence type="ECO:0000256" key="1">
    <source>
        <dbReference type="SAM" id="MobiDB-lite"/>
    </source>
</evidence>
<sequence>MRDAMSKRGVPAPDTQSPSPAARGGRARAVSELLPDAGRAAFRRFGFVQSAVVSRWAEIVGARYAGVSAPESIRFPQGKRSEGTLNLVVRGAHGTMMQHIAPEIIERVNRFFGYAAVARVQMRQGDVPAPRPRAAPPSLKPIPVELGASLRTIADPELKAVLEALAAGVAATRGPPIVASPVKGSGDE</sequence>
<evidence type="ECO:0000313" key="3">
    <source>
        <dbReference type="Proteomes" id="UP000516148"/>
    </source>
</evidence>
<feature type="region of interest" description="Disordered" evidence="1">
    <location>
        <begin position="1"/>
        <end position="28"/>
    </location>
</feature>
<name>A0A7H0LIH0_9SPHN</name>
<organism evidence="2 3">
    <name type="scientific">Sphingomonas alpina</name>
    <dbReference type="NCBI Taxonomy" id="653931"/>
    <lineage>
        <taxon>Bacteria</taxon>
        <taxon>Pseudomonadati</taxon>
        <taxon>Pseudomonadota</taxon>
        <taxon>Alphaproteobacteria</taxon>
        <taxon>Sphingomonadales</taxon>
        <taxon>Sphingomonadaceae</taxon>
        <taxon>Sphingomonas</taxon>
    </lineage>
</organism>
<dbReference type="Proteomes" id="UP000516148">
    <property type="component" value="Chromosome"/>
</dbReference>
<dbReference type="RefSeq" id="WP_187761785.1">
    <property type="nucleotide sequence ID" value="NZ_CP061038.1"/>
</dbReference>
<dbReference type="EMBL" id="CP061038">
    <property type="protein sequence ID" value="QNQ09473.1"/>
    <property type="molecule type" value="Genomic_DNA"/>
</dbReference>
<proteinExistence type="predicted"/>
<keyword evidence="3" id="KW-1185">Reference proteome</keyword>
<evidence type="ECO:0000313" key="2">
    <source>
        <dbReference type="EMBL" id="QNQ09473.1"/>
    </source>
</evidence>
<gene>
    <name evidence="2" type="ORF">H3Z74_23010</name>
</gene>
<dbReference type="InterPro" id="IPR007922">
    <property type="entry name" value="DciA-like"/>
</dbReference>
<protein>
    <submittedName>
        <fullName evidence="2">DUF721 domain-containing protein</fullName>
    </submittedName>
</protein>
<dbReference type="KEGG" id="spap:H3Z74_23010"/>
<dbReference type="Pfam" id="PF05258">
    <property type="entry name" value="DciA"/>
    <property type="match status" value="1"/>
</dbReference>
<accession>A0A7H0LIH0</accession>